<proteinExistence type="predicted"/>
<accession>A0A8S1AWP6</accession>
<dbReference type="Proteomes" id="UP000494106">
    <property type="component" value="Unassembled WGS sequence"/>
</dbReference>
<comment type="caution">
    <text evidence="1">The sequence shown here is derived from an EMBL/GenBank/DDBJ whole genome shotgun (WGS) entry which is preliminary data.</text>
</comment>
<name>A0A8S1AWP6_ARCPL</name>
<gene>
    <name evidence="1" type="ORF">APLA_LOCUS12856</name>
</gene>
<protein>
    <submittedName>
        <fullName evidence="1">Uncharacterized protein</fullName>
    </submittedName>
</protein>
<evidence type="ECO:0000313" key="2">
    <source>
        <dbReference type="Proteomes" id="UP000494106"/>
    </source>
</evidence>
<dbReference type="EMBL" id="CADEBC010000542">
    <property type="protein sequence ID" value="CAB3251065.1"/>
    <property type="molecule type" value="Genomic_DNA"/>
</dbReference>
<sequence>MAQYRPKIDNLQHNVVFHVEIAQAVVAAHGGDLSLTNGGHNSVSGGRPATVTAGGEDAHIFAERFSRNSGQKFKYSFLLNSEVKYVLKRFKKKETKNWNKRFYLLRLKT</sequence>
<evidence type="ECO:0000313" key="1">
    <source>
        <dbReference type="EMBL" id="CAB3251065.1"/>
    </source>
</evidence>
<reference evidence="1 2" key="1">
    <citation type="submission" date="2020-04" db="EMBL/GenBank/DDBJ databases">
        <authorList>
            <person name="Wallbank WR R."/>
            <person name="Pardo Diaz C."/>
            <person name="Kozak K."/>
            <person name="Martin S."/>
            <person name="Jiggins C."/>
            <person name="Moest M."/>
            <person name="Warren A I."/>
            <person name="Byers J.R.P. K."/>
            <person name="Montejo-Kovacevich G."/>
            <person name="Yen C E."/>
        </authorList>
    </citation>
    <scope>NUCLEOTIDE SEQUENCE [LARGE SCALE GENOMIC DNA]</scope>
</reference>
<keyword evidence="2" id="KW-1185">Reference proteome</keyword>
<organism evidence="1 2">
    <name type="scientific">Arctia plantaginis</name>
    <name type="common">Wood tiger moth</name>
    <name type="synonym">Phalaena plantaginis</name>
    <dbReference type="NCBI Taxonomy" id="874455"/>
    <lineage>
        <taxon>Eukaryota</taxon>
        <taxon>Metazoa</taxon>
        <taxon>Ecdysozoa</taxon>
        <taxon>Arthropoda</taxon>
        <taxon>Hexapoda</taxon>
        <taxon>Insecta</taxon>
        <taxon>Pterygota</taxon>
        <taxon>Neoptera</taxon>
        <taxon>Endopterygota</taxon>
        <taxon>Lepidoptera</taxon>
        <taxon>Glossata</taxon>
        <taxon>Ditrysia</taxon>
        <taxon>Noctuoidea</taxon>
        <taxon>Erebidae</taxon>
        <taxon>Arctiinae</taxon>
        <taxon>Arctia</taxon>
    </lineage>
</organism>
<dbReference type="AlphaFoldDB" id="A0A8S1AWP6"/>